<organism evidence="1 2">
    <name type="scientific">Candidatus Amulumruptor caecigallinarius</name>
    <dbReference type="NCBI Taxonomy" id="2109911"/>
    <lineage>
        <taxon>Bacteria</taxon>
        <taxon>Pseudomonadati</taxon>
        <taxon>Bacteroidota</taxon>
        <taxon>Bacteroidia</taxon>
        <taxon>Bacteroidales</taxon>
        <taxon>Muribaculaceae</taxon>
        <taxon>Candidatus Amulumruptor</taxon>
    </lineage>
</organism>
<evidence type="ECO:0000313" key="2">
    <source>
        <dbReference type="Proteomes" id="UP000711407"/>
    </source>
</evidence>
<dbReference type="Proteomes" id="UP000711407">
    <property type="component" value="Unassembled WGS sequence"/>
</dbReference>
<dbReference type="EMBL" id="DYXT01000011">
    <property type="protein sequence ID" value="HJE38394.1"/>
    <property type="molecule type" value="Genomic_DNA"/>
</dbReference>
<dbReference type="AlphaFoldDB" id="A0A4Q0U7J3"/>
<reference evidence="1" key="1">
    <citation type="journal article" date="2021" name="PeerJ">
        <title>Extensive microbial diversity within the chicken gut microbiome revealed by metagenomics and culture.</title>
        <authorList>
            <person name="Gilroy R."/>
            <person name="Ravi A."/>
            <person name="Getino M."/>
            <person name="Pursley I."/>
            <person name="Horton D.L."/>
            <person name="Alikhan N.F."/>
            <person name="Baker D."/>
            <person name="Gharbi K."/>
            <person name="Hall N."/>
            <person name="Watson M."/>
            <person name="Adriaenssens E.M."/>
            <person name="Foster-Nyarko E."/>
            <person name="Jarju S."/>
            <person name="Secka A."/>
            <person name="Antonio M."/>
            <person name="Oren A."/>
            <person name="Chaudhuri R.R."/>
            <person name="La Ragione R."/>
            <person name="Hildebrand F."/>
            <person name="Pallen M.J."/>
        </authorList>
    </citation>
    <scope>NUCLEOTIDE SEQUENCE</scope>
    <source>
        <strain evidence="1">4100</strain>
    </source>
</reference>
<keyword evidence="1" id="KW-0418">Kinase</keyword>
<accession>A0A4Q0U7J3</accession>
<evidence type="ECO:0000313" key="1">
    <source>
        <dbReference type="EMBL" id="HJE38394.1"/>
    </source>
</evidence>
<dbReference type="InterPro" id="IPR027417">
    <property type="entry name" value="P-loop_NTPase"/>
</dbReference>
<comment type="caution">
    <text evidence="1">The sequence shown here is derived from an EMBL/GenBank/DDBJ whole genome shotgun (WGS) entry which is preliminary data.</text>
</comment>
<reference evidence="1" key="2">
    <citation type="submission" date="2021-09" db="EMBL/GenBank/DDBJ databases">
        <authorList>
            <person name="Gilroy R."/>
        </authorList>
    </citation>
    <scope>NUCLEOTIDE SEQUENCE</scope>
    <source>
        <strain evidence="1">4100</strain>
    </source>
</reference>
<name>A0A4Q0U7J3_9BACT</name>
<protein>
    <submittedName>
        <fullName evidence="1">Cytidylate kinase-like family protein</fullName>
    </submittedName>
</protein>
<dbReference type="Gene3D" id="3.40.50.300">
    <property type="entry name" value="P-loop containing nucleotide triphosphate hydrolases"/>
    <property type="match status" value="1"/>
</dbReference>
<keyword evidence="1" id="KW-0808">Transferase</keyword>
<dbReference type="SUPFAM" id="SSF52540">
    <property type="entry name" value="P-loop containing nucleoside triphosphate hydrolases"/>
    <property type="match status" value="1"/>
</dbReference>
<dbReference type="GO" id="GO:0016301">
    <property type="term" value="F:kinase activity"/>
    <property type="evidence" value="ECO:0007669"/>
    <property type="project" value="UniProtKB-KW"/>
</dbReference>
<gene>
    <name evidence="1" type="ORF">K8V47_01330</name>
</gene>
<sequence>MQPSHDDNDAPLIITIGRQMGCGGRELGRLLSSRLGIGYYDKELLIDVARQAGMPPEYLASKDERTPSFLSGVMSFTFGHSPVNFYATPSAISDDNLYAIQSDYIRELGRRESCVIVGRTSDYILRDHPKCVNVFLHASEDDCIRRIMERGDVKTPHEAKALMTRTNKIRSAYYNFFTDRRWGCAATYDLCINTSLMSMEQVADVVLFYIKQRYGIDCN</sequence>
<proteinExistence type="predicted"/>
<dbReference type="Pfam" id="PF13189">
    <property type="entry name" value="Cytidylate_kin2"/>
    <property type="match status" value="1"/>
</dbReference>